<evidence type="ECO:0000256" key="3">
    <source>
        <dbReference type="SAM" id="MobiDB-lite"/>
    </source>
</evidence>
<evidence type="ECO:0000313" key="5">
    <source>
        <dbReference type="Proteomes" id="UP000694402"/>
    </source>
</evidence>
<evidence type="ECO:0000256" key="1">
    <source>
        <dbReference type="ARBA" id="ARBA00009143"/>
    </source>
</evidence>
<dbReference type="GO" id="GO:0005634">
    <property type="term" value="C:nucleus"/>
    <property type="evidence" value="ECO:0007669"/>
    <property type="project" value="TreeGrafter"/>
</dbReference>
<protein>
    <recommendedName>
        <fullName evidence="2">18 kDa Sin3-associated polypeptide</fullName>
    </recommendedName>
</protein>
<comment type="similarity">
    <text evidence="1">Belongs to the SAP18 family.</text>
</comment>
<evidence type="ECO:0000256" key="2">
    <source>
        <dbReference type="ARBA" id="ARBA00030511"/>
    </source>
</evidence>
<dbReference type="GeneTree" id="ENSGT00990000214325"/>
<dbReference type="Gene3D" id="3.10.20.550">
    <property type="entry name" value="ASAP complex, SAP18 subunit"/>
    <property type="match status" value="1"/>
</dbReference>
<reference evidence="4" key="2">
    <citation type="submission" date="2025-09" db="UniProtKB">
        <authorList>
            <consortium name="Ensembl"/>
        </authorList>
    </citation>
    <scope>IDENTIFICATION</scope>
</reference>
<dbReference type="PANTHER" id="PTHR13082">
    <property type="entry name" value="SAP18"/>
    <property type="match status" value="1"/>
</dbReference>
<organism evidence="4 5">
    <name type="scientific">Oncorhynchus tshawytscha</name>
    <name type="common">Chinook salmon</name>
    <name type="synonym">Salmo tshawytscha</name>
    <dbReference type="NCBI Taxonomy" id="74940"/>
    <lineage>
        <taxon>Eukaryota</taxon>
        <taxon>Metazoa</taxon>
        <taxon>Chordata</taxon>
        <taxon>Craniata</taxon>
        <taxon>Vertebrata</taxon>
        <taxon>Euteleostomi</taxon>
        <taxon>Actinopterygii</taxon>
        <taxon>Neopterygii</taxon>
        <taxon>Teleostei</taxon>
        <taxon>Protacanthopterygii</taxon>
        <taxon>Salmoniformes</taxon>
        <taxon>Salmonidae</taxon>
        <taxon>Salmoninae</taxon>
        <taxon>Oncorhynchus</taxon>
    </lineage>
</organism>
<reference evidence="4" key="1">
    <citation type="submission" date="2025-08" db="UniProtKB">
        <authorList>
            <consortium name="Ensembl"/>
        </authorList>
    </citation>
    <scope>IDENTIFICATION</scope>
</reference>
<dbReference type="InterPro" id="IPR042534">
    <property type="entry name" value="SAP18_sf"/>
</dbReference>
<feature type="region of interest" description="Disordered" evidence="3">
    <location>
        <begin position="107"/>
        <end position="137"/>
    </location>
</feature>
<dbReference type="AlphaFoldDB" id="A0A8C8BPY6"/>
<evidence type="ECO:0000313" key="4">
    <source>
        <dbReference type="Ensembl" id="ENSOTSP00005000535.1"/>
    </source>
</evidence>
<keyword evidence="5" id="KW-1185">Reference proteome</keyword>
<dbReference type="InterPro" id="IPR010516">
    <property type="entry name" value="SAP18"/>
</dbReference>
<dbReference type="Proteomes" id="UP000694402">
    <property type="component" value="Unassembled WGS sequence"/>
</dbReference>
<accession>A0A8C8BPY6</accession>
<dbReference type="Pfam" id="PF06487">
    <property type="entry name" value="SAP18"/>
    <property type="match status" value="1"/>
</dbReference>
<dbReference type="Ensembl" id="ENSOTST00005000634.2">
    <property type="protein sequence ID" value="ENSOTSP00005000535.1"/>
    <property type="gene ID" value="ENSOTSG00005000361.2"/>
</dbReference>
<dbReference type="GO" id="GO:0003714">
    <property type="term" value="F:transcription corepressor activity"/>
    <property type="evidence" value="ECO:0007669"/>
    <property type="project" value="TreeGrafter"/>
</dbReference>
<dbReference type="PANTHER" id="PTHR13082:SF0">
    <property type="entry name" value="HISTONE DEACETYLASE COMPLEX SUBUNIT SAP18"/>
    <property type="match status" value="1"/>
</dbReference>
<sequence length="137" mass="15313">MLHLLQIAPVLQTFLPRQPLQRHPPYGNNPSSELQIYYVFIQPILLSNPDAKKPRAYFGFAIVYTDPKTTRLKDIGNALSGWKGPDDAMTLQSQRFQIGDYLDITVTPPNRATPSPGARDPIDTRRPAWGSTCPPIA</sequence>
<proteinExistence type="inferred from homology"/>
<name>A0A8C8BPY6_ONCTS</name>